<comment type="caution">
    <text evidence="1">The sequence shown here is derived from an EMBL/GenBank/DDBJ whole genome shotgun (WGS) entry which is preliminary data.</text>
</comment>
<dbReference type="Gene3D" id="1.20.140.30">
    <property type="entry name" value="MOB kinase activator"/>
    <property type="match status" value="1"/>
</dbReference>
<dbReference type="PANTHER" id="PTHR22599">
    <property type="entry name" value="MPS ONE BINDER KINASE ACTIVATOR-LIKE MOB"/>
    <property type="match status" value="1"/>
</dbReference>
<protein>
    <submittedName>
        <fullName evidence="1">Mitotic exit network component</fullName>
    </submittedName>
</protein>
<name>A0ABV2AG89_9EUKA</name>
<evidence type="ECO:0000313" key="2">
    <source>
        <dbReference type="Proteomes" id="UP001439008"/>
    </source>
</evidence>
<dbReference type="Pfam" id="PF03637">
    <property type="entry name" value="Mob1_phocein"/>
    <property type="match status" value="1"/>
</dbReference>
<dbReference type="InterPro" id="IPR036703">
    <property type="entry name" value="MOB_kinase_act_sf"/>
</dbReference>
<dbReference type="EMBL" id="JBDODL010000102">
    <property type="protein sequence ID" value="MES1918662.1"/>
    <property type="molecule type" value="Genomic_DNA"/>
</dbReference>
<proteinExistence type="predicted"/>
<accession>A0ABV2AG89</accession>
<dbReference type="Proteomes" id="UP001439008">
    <property type="component" value="Unassembled WGS sequence"/>
</dbReference>
<keyword evidence="2" id="KW-1185">Reference proteome</keyword>
<gene>
    <name evidence="1" type="primary">MOB1</name>
    <name evidence="1" type="ORF">MHBO_000596</name>
</gene>
<dbReference type="InterPro" id="IPR005301">
    <property type="entry name" value="MOB_kinase_act_fam"/>
</dbReference>
<dbReference type="SMART" id="SM01388">
    <property type="entry name" value="Mob1_phocein"/>
    <property type="match status" value="1"/>
</dbReference>
<sequence>MSADLNKLAESERLDYYLLGNIEEASSCPKNLNKDEWIAINIAFFYNEISVLYASIAKHCNENNEQCANSKNKTNVYTKKHIRNKLNQISNLFSDHAFFPVDRSVPLREDICDILSQISQGILKIFEHIYIAHHHEFSSLPMLNAFFLHFTEFNFQNNVLGDVDLGLLRPLYHKLLECRGNILLVE</sequence>
<evidence type="ECO:0000313" key="1">
    <source>
        <dbReference type="EMBL" id="MES1918662.1"/>
    </source>
</evidence>
<dbReference type="SUPFAM" id="SSF101152">
    <property type="entry name" value="Mob1/phocein"/>
    <property type="match status" value="1"/>
</dbReference>
<organism evidence="1 2">
    <name type="scientific">Bonamia ostreae</name>
    <dbReference type="NCBI Taxonomy" id="126728"/>
    <lineage>
        <taxon>Eukaryota</taxon>
        <taxon>Sar</taxon>
        <taxon>Rhizaria</taxon>
        <taxon>Endomyxa</taxon>
        <taxon>Ascetosporea</taxon>
        <taxon>Haplosporida</taxon>
        <taxon>Bonamia</taxon>
    </lineage>
</organism>
<reference evidence="1 2" key="1">
    <citation type="journal article" date="2024" name="BMC Biol.">
        <title>Comparative genomics of Ascetosporea gives new insight into the evolutionary basis for animal parasitism in Rhizaria.</title>
        <authorList>
            <person name="Hiltunen Thoren M."/>
            <person name="Onut-Brannstrom I."/>
            <person name="Alfjorden A."/>
            <person name="Peckova H."/>
            <person name="Swords F."/>
            <person name="Hooper C."/>
            <person name="Holzer A.S."/>
            <person name="Bass D."/>
            <person name="Burki F."/>
        </authorList>
    </citation>
    <scope>NUCLEOTIDE SEQUENCE [LARGE SCALE GENOMIC DNA]</scope>
    <source>
        <strain evidence="1">20-A016</strain>
    </source>
</reference>